<dbReference type="RefSeq" id="WP_114792740.1">
    <property type="nucleotide sequence ID" value="NZ_CP139960.1"/>
</dbReference>
<evidence type="ECO:0000256" key="1">
    <source>
        <dbReference type="SAM" id="SignalP"/>
    </source>
</evidence>
<organism evidence="2 3">
    <name type="scientific">Niabella yanshanensis</name>
    <dbReference type="NCBI Taxonomy" id="577386"/>
    <lineage>
        <taxon>Bacteria</taxon>
        <taxon>Pseudomonadati</taxon>
        <taxon>Bacteroidota</taxon>
        <taxon>Chitinophagia</taxon>
        <taxon>Chitinophagales</taxon>
        <taxon>Chitinophagaceae</taxon>
        <taxon>Niabella</taxon>
    </lineage>
</organism>
<evidence type="ECO:0000313" key="3">
    <source>
        <dbReference type="Proteomes" id="UP001325680"/>
    </source>
</evidence>
<name>A0ABZ0W896_9BACT</name>
<accession>A0ABZ0W896</accession>
<sequence length="224" mass="24935">MQRLKLHAIGLFAACSLVQPCFCQTGTQKEVAGITQTNATTSRAAEITQKLTTLTESDRSSIQAILNNHFEALQVIFDNRKIAMKKAEGSTTDKELAAARQQTAWNAAVGQLNKAYVNFLGSISRHLGEEQVEELKDLMTEGGLQNEFDRFLVLLPGLKEVHKAQITTYLKEARENAMVAETADVRSDWFIKYRGRANNYLAAAGFDLRKATEDLEARGRVIKK</sequence>
<reference evidence="2 3" key="1">
    <citation type="submission" date="2023-12" db="EMBL/GenBank/DDBJ databases">
        <title>Genome sequencing and assembly of bacterial species from a model synthetic community.</title>
        <authorList>
            <person name="Hogle S.L."/>
        </authorList>
    </citation>
    <scope>NUCLEOTIDE SEQUENCE [LARGE SCALE GENOMIC DNA]</scope>
    <source>
        <strain evidence="2 3">HAMBI_3031</strain>
    </source>
</reference>
<dbReference type="Proteomes" id="UP001325680">
    <property type="component" value="Chromosome"/>
</dbReference>
<feature type="signal peptide" evidence="1">
    <location>
        <begin position="1"/>
        <end position="23"/>
    </location>
</feature>
<proteinExistence type="predicted"/>
<dbReference type="Pfam" id="PF12875">
    <property type="entry name" value="DUF3826"/>
    <property type="match status" value="1"/>
</dbReference>
<dbReference type="InterPro" id="IPR024284">
    <property type="entry name" value="DUF3826"/>
</dbReference>
<gene>
    <name evidence="2" type="ORF">U0035_01500</name>
</gene>
<dbReference type="EMBL" id="CP139960">
    <property type="protein sequence ID" value="WQD38818.1"/>
    <property type="molecule type" value="Genomic_DNA"/>
</dbReference>
<feature type="chain" id="PRO_5045584829" evidence="1">
    <location>
        <begin position="24"/>
        <end position="224"/>
    </location>
</feature>
<keyword evidence="1" id="KW-0732">Signal</keyword>
<evidence type="ECO:0000313" key="2">
    <source>
        <dbReference type="EMBL" id="WQD38818.1"/>
    </source>
</evidence>
<keyword evidence="3" id="KW-1185">Reference proteome</keyword>
<protein>
    <submittedName>
        <fullName evidence="2">DUF3826 domain-containing protein</fullName>
    </submittedName>
</protein>